<dbReference type="InterPro" id="IPR018769">
    <property type="entry name" value="VgrG2_DUF2345"/>
</dbReference>
<proteinExistence type="inferred from homology"/>
<dbReference type="Gene3D" id="3.55.50.10">
    <property type="entry name" value="Baseplate protein-like domains"/>
    <property type="match status" value="1"/>
</dbReference>
<feature type="domain" description="DUF2345" evidence="5">
    <location>
        <begin position="726"/>
        <end position="883"/>
    </location>
</feature>
<gene>
    <name evidence="7" type="ORF">N5D93_21435</name>
</gene>
<evidence type="ECO:0000256" key="1">
    <source>
        <dbReference type="ARBA" id="ARBA00005558"/>
    </source>
</evidence>
<evidence type="ECO:0000259" key="5">
    <source>
        <dbReference type="Pfam" id="PF10106"/>
    </source>
</evidence>
<dbReference type="Gene3D" id="4.10.220.110">
    <property type="match status" value="1"/>
</dbReference>
<sequence>MALELAAASLLGAGFTQADRLLDLSTPLGQDKLLAERLHATEQLSDGGYTLHVDALSDDAHIPLKSLIGQPVQVALQTALGRDEPRVWCGLVSEARFEGANGGFARYRLRIEPWLALLRQRRDSFAFQDLSVIDIVDRVFGDYNGQGAVAPQWRWELKDRDGYAKRSLTIQYRETDYAFVERLLAEEGLFYWVEHEAGDGEPGTHTVVIADHNGAFKNGPQASVKFQRADATETEDTIQGWRKRRAWRTNAVRIATWDYRAMQARQASAQVDDKMPNTLELADSDYPGQYLFEDSGQGERLAHNALAAQRVRQSLYEGDGTVRTLAPGQRFTLTGHWAPSQGEGGDFVVMRMQHEARNNFDEDLGRAVAQAMGAAGTQEDGDTEFYRNRFEAIAAALEYRPSTRDGHGARLHPRPTVHGAQTALVVGAADPVHTDRDHRVKIQFHWQRGSASSNRQAHPAGDDNAPASDALGTWVRVAEPVAGSDWGGHFIPRLGQEVLVQFLHGDIDRPVVVGALYNGAGTENAANNQVQGGAAKATGNAPAWFAGTQDAHAHNVVMSGFKTQALAESGRGMGGYNQLVQDDTPGQSRLTASTTQAEARLNLGHLKQQRDNERLSDLGHGAELATSEALALRAGEGLLISADKREGATGGLLDSEEAIQQMEKAIEQAAELSASAGRQEAGLSGDGDKTRAVNELETVRKVIEGTKEAETQEAETQGAATQGAEAAAVPAYTLPHIQVSAPKGIGQYTPHNAYTVAGATLCQVAPDVNWAAGANLAICVAQGVVLFTKGLGGSGRAVEEQGIRLHAAGGKLRLQSQKARMRLAAEKAVTLASAQGAVDVNASKKVLATAAGAYLRVEGGGIQLHAPGKVELKAGVHSWVGPQSGAGPAQPPQGDLEGCAAALEDAAGSGALAA</sequence>
<dbReference type="EMBL" id="JAOCDZ010000016">
    <property type="protein sequence ID" value="MDH0738397.1"/>
    <property type="molecule type" value="Genomic_DNA"/>
</dbReference>
<dbReference type="Pfam" id="PF10106">
    <property type="entry name" value="DUF2345"/>
    <property type="match status" value="1"/>
</dbReference>
<reference evidence="7" key="1">
    <citation type="submission" date="2022-09" db="EMBL/GenBank/DDBJ databases">
        <title>Intensive care unit water sources are persistently colonized with multi-drug resistant bacteria and are the site of extensive horizontal gene transfer of antibiotic resistance genes.</title>
        <authorList>
            <person name="Diorio-Toth L."/>
        </authorList>
    </citation>
    <scope>NUCLEOTIDE SEQUENCE</scope>
    <source>
        <strain evidence="7">GD03843</strain>
    </source>
</reference>
<evidence type="ECO:0000259" key="4">
    <source>
        <dbReference type="Pfam" id="PF04717"/>
    </source>
</evidence>
<accession>A0AA42S576</accession>
<organism evidence="7 8">
    <name type="scientific">Achromobacter spanius</name>
    <dbReference type="NCBI Taxonomy" id="217203"/>
    <lineage>
        <taxon>Bacteria</taxon>
        <taxon>Pseudomonadati</taxon>
        <taxon>Pseudomonadota</taxon>
        <taxon>Betaproteobacteria</taxon>
        <taxon>Burkholderiales</taxon>
        <taxon>Alcaligenaceae</taxon>
        <taxon>Achromobacter</taxon>
    </lineage>
</organism>
<dbReference type="Proteomes" id="UP001161094">
    <property type="component" value="Unassembled WGS sequence"/>
</dbReference>
<dbReference type="AlphaFoldDB" id="A0AA42S576"/>
<feature type="region of interest" description="Disordered" evidence="3">
    <location>
        <begin position="447"/>
        <end position="466"/>
    </location>
</feature>
<dbReference type="SUPFAM" id="SSF69279">
    <property type="entry name" value="Phage tail proteins"/>
    <property type="match status" value="2"/>
</dbReference>
<feature type="domain" description="Putative type VI secretion system Rhs element associated Vgr" evidence="6">
    <location>
        <begin position="574"/>
        <end position="676"/>
    </location>
</feature>
<dbReference type="InterPro" id="IPR037026">
    <property type="entry name" value="Vgr_OB-fold_dom_sf"/>
</dbReference>
<comment type="similarity">
    <text evidence="1">Belongs to the VgrG protein family.</text>
</comment>
<evidence type="ECO:0000313" key="8">
    <source>
        <dbReference type="Proteomes" id="UP001161094"/>
    </source>
</evidence>
<dbReference type="Pfam" id="PF13296">
    <property type="entry name" value="T6SS_Vgr"/>
    <property type="match status" value="1"/>
</dbReference>
<evidence type="ECO:0000256" key="3">
    <source>
        <dbReference type="SAM" id="MobiDB-lite"/>
    </source>
</evidence>
<comment type="caution">
    <text evidence="7">The sequence shown here is derived from an EMBL/GenBank/DDBJ whole genome shotgun (WGS) entry which is preliminary data.</text>
</comment>
<dbReference type="InterPro" id="IPR017847">
    <property type="entry name" value="T6SS_RhsGE_Vgr_subset"/>
</dbReference>
<evidence type="ECO:0000259" key="6">
    <source>
        <dbReference type="Pfam" id="PF13296"/>
    </source>
</evidence>
<dbReference type="NCBIfam" id="TIGR01646">
    <property type="entry name" value="vgr_GE"/>
    <property type="match status" value="1"/>
</dbReference>
<dbReference type="InterPro" id="IPR028244">
    <property type="entry name" value="T6SS_Rhs_Vgr_dom"/>
</dbReference>
<name>A0AA42S576_9BURK</name>
<dbReference type="Gene3D" id="2.30.110.50">
    <property type="match status" value="1"/>
</dbReference>
<feature type="coiled-coil region" evidence="2">
    <location>
        <begin position="652"/>
        <end position="679"/>
    </location>
</feature>
<dbReference type="Gene3D" id="2.40.50.230">
    <property type="entry name" value="Gp5 N-terminal domain"/>
    <property type="match status" value="1"/>
</dbReference>
<dbReference type="Pfam" id="PF04717">
    <property type="entry name" value="Phage_base_V"/>
    <property type="match status" value="1"/>
</dbReference>
<dbReference type="RefSeq" id="WP_279996472.1">
    <property type="nucleotide sequence ID" value="NZ_JAOCDZ010000016.1"/>
</dbReference>
<dbReference type="InterPro" id="IPR006533">
    <property type="entry name" value="T6SS_Vgr_RhsGE"/>
</dbReference>
<dbReference type="SUPFAM" id="SSF69255">
    <property type="entry name" value="gp5 N-terminal domain-like"/>
    <property type="match status" value="1"/>
</dbReference>
<dbReference type="NCBIfam" id="TIGR03361">
    <property type="entry name" value="VI_Rhs_Vgr"/>
    <property type="match status" value="1"/>
</dbReference>
<dbReference type="Pfam" id="PF05954">
    <property type="entry name" value="Phage_GPD"/>
    <property type="match status" value="1"/>
</dbReference>
<evidence type="ECO:0000256" key="2">
    <source>
        <dbReference type="SAM" id="Coils"/>
    </source>
</evidence>
<evidence type="ECO:0000313" key="7">
    <source>
        <dbReference type="EMBL" id="MDH0738397.1"/>
    </source>
</evidence>
<protein>
    <submittedName>
        <fullName evidence="7">Type VI secretion system tip protein VgrG</fullName>
    </submittedName>
</protein>
<keyword evidence="2" id="KW-0175">Coiled coil</keyword>
<dbReference type="InterPro" id="IPR006531">
    <property type="entry name" value="Gp5/Vgr_OB"/>
</dbReference>
<feature type="domain" description="Gp5/Type VI secretion system Vgr protein OB-fold" evidence="4">
    <location>
        <begin position="472"/>
        <end position="517"/>
    </location>
</feature>